<dbReference type="InterPro" id="IPR050266">
    <property type="entry name" value="AB_hydrolase_sf"/>
</dbReference>
<reference evidence="2" key="1">
    <citation type="submission" date="2020-11" db="EMBL/GenBank/DDBJ databases">
        <title>Isolation and identification of active actinomycetes.</title>
        <authorList>
            <person name="Yu B."/>
        </authorList>
    </citation>
    <scope>NUCLEOTIDE SEQUENCE</scope>
    <source>
        <strain evidence="2">NEAU-YB345</strain>
    </source>
</reference>
<proteinExistence type="predicted"/>
<dbReference type="Pfam" id="PF00561">
    <property type="entry name" value="Abhydrolase_1"/>
    <property type="match status" value="1"/>
</dbReference>
<dbReference type="Gene3D" id="3.40.50.1820">
    <property type="entry name" value="alpha/beta hydrolase"/>
    <property type="match status" value="1"/>
</dbReference>
<comment type="caution">
    <text evidence="2">The sequence shown here is derived from an EMBL/GenBank/DDBJ whole genome shotgun (WGS) entry which is preliminary data.</text>
</comment>
<gene>
    <name evidence="2" type="ORF">I2501_16175</name>
</gene>
<name>A0A931B538_9ACTN</name>
<organism evidence="2 3">
    <name type="scientific">Streptacidiphilus fuscans</name>
    <dbReference type="NCBI Taxonomy" id="2789292"/>
    <lineage>
        <taxon>Bacteria</taxon>
        <taxon>Bacillati</taxon>
        <taxon>Actinomycetota</taxon>
        <taxon>Actinomycetes</taxon>
        <taxon>Kitasatosporales</taxon>
        <taxon>Streptomycetaceae</taxon>
        <taxon>Streptacidiphilus</taxon>
    </lineage>
</organism>
<dbReference type="InterPro" id="IPR029058">
    <property type="entry name" value="AB_hydrolase_fold"/>
</dbReference>
<dbReference type="InterPro" id="IPR000073">
    <property type="entry name" value="AB_hydrolase_1"/>
</dbReference>
<dbReference type="PANTHER" id="PTHR43798">
    <property type="entry name" value="MONOACYLGLYCEROL LIPASE"/>
    <property type="match status" value="1"/>
</dbReference>
<dbReference type="GO" id="GO:0016787">
    <property type="term" value="F:hydrolase activity"/>
    <property type="evidence" value="ECO:0007669"/>
    <property type="project" value="UniProtKB-KW"/>
</dbReference>
<evidence type="ECO:0000313" key="3">
    <source>
        <dbReference type="Proteomes" id="UP000657385"/>
    </source>
</evidence>
<dbReference type="GO" id="GO:0016020">
    <property type="term" value="C:membrane"/>
    <property type="evidence" value="ECO:0007669"/>
    <property type="project" value="TreeGrafter"/>
</dbReference>
<sequence>MTDQRSIDVAGVRLAYRLSGPVDAPPLVLLHGLGAGAADWDGVLPALARRHRVHALDLRGHGDSDWPGAYSLELLRDDVLGLLDALGLERVDLVGHSLGGVVAYLVAAERPGHVGRLVLEDVPLPRPRVPTRPTRPDGPLAFDWEMVLALRKQLDTPPVEWLDQLGAITAQTLVIAGGPDSHIPQDGVAELARTVRNGRLVTIPAGHLVHATAPDAFLTAVLDFLHLHPSG</sequence>
<feature type="domain" description="AB hydrolase-1" evidence="1">
    <location>
        <begin position="25"/>
        <end position="128"/>
    </location>
</feature>
<dbReference type="EMBL" id="JADPRT010000006">
    <property type="protein sequence ID" value="MBF9069562.1"/>
    <property type="molecule type" value="Genomic_DNA"/>
</dbReference>
<dbReference type="PRINTS" id="PR00111">
    <property type="entry name" value="ABHYDROLASE"/>
</dbReference>
<evidence type="ECO:0000259" key="1">
    <source>
        <dbReference type="Pfam" id="PF00561"/>
    </source>
</evidence>
<dbReference type="RefSeq" id="WP_196194747.1">
    <property type="nucleotide sequence ID" value="NZ_JADPRT010000006.1"/>
</dbReference>
<protein>
    <submittedName>
        <fullName evidence="2">Alpha/beta fold hydrolase</fullName>
    </submittedName>
</protein>
<dbReference type="PANTHER" id="PTHR43798:SF33">
    <property type="entry name" value="HYDROLASE, PUTATIVE (AFU_ORTHOLOGUE AFUA_2G14860)-RELATED"/>
    <property type="match status" value="1"/>
</dbReference>
<keyword evidence="2" id="KW-0378">Hydrolase</keyword>
<dbReference type="Proteomes" id="UP000657385">
    <property type="component" value="Unassembled WGS sequence"/>
</dbReference>
<keyword evidence="3" id="KW-1185">Reference proteome</keyword>
<accession>A0A931B538</accession>
<dbReference type="AlphaFoldDB" id="A0A931B538"/>
<dbReference type="SUPFAM" id="SSF53474">
    <property type="entry name" value="alpha/beta-Hydrolases"/>
    <property type="match status" value="1"/>
</dbReference>
<evidence type="ECO:0000313" key="2">
    <source>
        <dbReference type="EMBL" id="MBF9069562.1"/>
    </source>
</evidence>